<feature type="compositionally biased region" description="Basic and acidic residues" evidence="1">
    <location>
        <begin position="1"/>
        <end position="11"/>
    </location>
</feature>
<dbReference type="EMBL" id="BQNB010015752">
    <property type="protein sequence ID" value="GJT43708.1"/>
    <property type="molecule type" value="Genomic_DNA"/>
</dbReference>
<accession>A0ABQ5DZU8</accession>
<protein>
    <submittedName>
        <fullName evidence="2">Uncharacterized protein</fullName>
    </submittedName>
</protein>
<reference evidence="2" key="1">
    <citation type="journal article" date="2022" name="Int. J. Mol. Sci.">
        <title>Draft Genome of Tanacetum Coccineum: Genomic Comparison of Closely Related Tanacetum-Family Plants.</title>
        <authorList>
            <person name="Yamashiro T."/>
            <person name="Shiraishi A."/>
            <person name="Nakayama K."/>
            <person name="Satake H."/>
        </authorList>
    </citation>
    <scope>NUCLEOTIDE SEQUENCE</scope>
</reference>
<evidence type="ECO:0000313" key="2">
    <source>
        <dbReference type="EMBL" id="GJT43708.1"/>
    </source>
</evidence>
<proteinExistence type="predicted"/>
<evidence type="ECO:0000313" key="3">
    <source>
        <dbReference type="Proteomes" id="UP001151760"/>
    </source>
</evidence>
<sequence>MLVQPTEDRGCEGLTITGPHPHFTYSAPIPEGSGGNLGSQSSSDKSLSGSEGGLTLQSVREDAHDEGWPLKNTENGKLKKKEKGETEEEGQLDALLLL</sequence>
<feature type="compositionally biased region" description="Basic and acidic residues" evidence="1">
    <location>
        <begin position="59"/>
        <end position="68"/>
    </location>
</feature>
<name>A0ABQ5DZU8_9ASTR</name>
<keyword evidence="3" id="KW-1185">Reference proteome</keyword>
<feature type="region of interest" description="Disordered" evidence="1">
    <location>
        <begin position="1"/>
        <end position="98"/>
    </location>
</feature>
<comment type="caution">
    <text evidence="2">The sequence shown here is derived from an EMBL/GenBank/DDBJ whole genome shotgun (WGS) entry which is preliminary data.</text>
</comment>
<evidence type="ECO:0000256" key="1">
    <source>
        <dbReference type="SAM" id="MobiDB-lite"/>
    </source>
</evidence>
<gene>
    <name evidence="2" type="ORF">Tco_0952423</name>
</gene>
<organism evidence="2 3">
    <name type="scientific">Tanacetum coccineum</name>
    <dbReference type="NCBI Taxonomy" id="301880"/>
    <lineage>
        <taxon>Eukaryota</taxon>
        <taxon>Viridiplantae</taxon>
        <taxon>Streptophyta</taxon>
        <taxon>Embryophyta</taxon>
        <taxon>Tracheophyta</taxon>
        <taxon>Spermatophyta</taxon>
        <taxon>Magnoliopsida</taxon>
        <taxon>eudicotyledons</taxon>
        <taxon>Gunneridae</taxon>
        <taxon>Pentapetalae</taxon>
        <taxon>asterids</taxon>
        <taxon>campanulids</taxon>
        <taxon>Asterales</taxon>
        <taxon>Asteraceae</taxon>
        <taxon>Asteroideae</taxon>
        <taxon>Anthemideae</taxon>
        <taxon>Anthemidinae</taxon>
        <taxon>Tanacetum</taxon>
    </lineage>
</organism>
<dbReference type="Proteomes" id="UP001151760">
    <property type="component" value="Unassembled WGS sequence"/>
</dbReference>
<feature type="compositionally biased region" description="Low complexity" evidence="1">
    <location>
        <begin position="38"/>
        <end position="49"/>
    </location>
</feature>
<reference evidence="2" key="2">
    <citation type="submission" date="2022-01" db="EMBL/GenBank/DDBJ databases">
        <authorList>
            <person name="Yamashiro T."/>
            <person name="Shiraishi A."/>
            <person name="Satake H."/>
            <person name="Nakayama K."/>
        </authorList>
    </citation>
    <scope>NUCLEOTIDE SEQUENCE</scope>
</reference>